<proteinExistence type="predicted"/>
<sequence length="280" mass="30700">MSDVLIEPGELHRWLEEGQAVTILDCRTRLNDREAGRRLWQEGRIPGSRHLDLDRDMASTPGERGRHPLPSPKHFTTTLQRLGVDEQTPVVVYDDCGGQLAAARAWWMLACWANHPRVSVLDGGLDAWREEGFALNDQAIPVKSSDWQPEFDPGAWVDADQVASSSTLKLDVRGPERFSGDREPMDPKAGHIPGALNRPGGENLRQDGRFKSPEVLADELSNLHQGSGIGQDSIVYCGSGVAACHTILACAVAGKPLPKLYVGSWSEWSQRPERGIATGD</sequence>
<dbReference type="PANTHER" id="PTHR11364:SF27">
    <property type="entry name" value="SULFURTRANSFERASE"/>
    <property type="match status" value="1"/>
</dbReference>
<dbReference type="InterPro" id="IPR045078">
    <property type="entry name" value="TST/MPST-like"/>
</dbReference>
<feature type="domain" description="Rhodanese" evidence="4">
    <location>
        <begin position="163"/>
        <end position="277"/>
    </location>
</feature>
<dbReference type="PANTHER" id="PTHR11364">
    <property type="entry name" value="THIOSULFATE SULFERTANSFERASE"/>
    <property type="match status" value="1"/>
</dbReference>
<feature type="region of interest" description="Disordered" evidence="3">
    <location>
        <begin position="173"/>
        <end position="200"/>
    </location>
</feature>
<evidence type="ECO:0000256" key="1">
    <source>
        <dbReference type="ARBA" id="ARBA00022679"/>
    </source>
</evidence>
<organism evidence="5 6">
    <name type="scientific">Pistricoccus aurantiacus</name>
    <dbReference type="NCBI Taxonomy" id="1883414"/>
    <lineage>
        <taxon>Bacteria</taxon>
        <taxon>Pseudomonadati</taxon>
        <taxon>Pseudomonadota</taxon>
        <taxon>Gammaproteobacteria</taxon>
        <taxon>Oceanospirillales</taxon>
        <taxon>Halomonadaceae</taxon>
        <taxon>Pistricoccus</taxon>
    </lineage>
</organism>
<name>A0A5B8SX60_9GAMM</name>
<keyword evidence="6" id="KW-1185">Reference proteome</keyword>
<evidence type="ECO:0000313" key="5">
    <source>
        <dbReference type="EMBL" id="QEA40145.1"/>
    </source>
</evidence>
<feature type="compositionally biased region" description="Basic and acidic residues" evidence="3">
    <location>
        <begin position="173"/>
        <end position="189"/>
    </location>
</feature>
<keyword evidence="1 5" id="KW-0808">Transferase</keyword>
<dbReference type="InterPro" id="IPR001763">
    <property type="entry name" value="Rhodanese-like_dom"/>
</dbReference>
<dbReference type="InterPro" id="IPR036873">
    <property type="entry name" value="Rhodanese-like_dom_sf"/>
</dbReference>
<evidence type="ECO:0000313" key="6">
    <source>
        <dbReference type="Proteomes" id="UP000321272"/>
    </source>
</evidence>
<accession>A0A5B8SX60</accession>
<dbReference type="Gene3D" id="3.40.250.10">
    <property type="entry name" value="Rhodanese-like domain"/>
    <property type="match status" value="2"/>
</dbReference>
<dbReference type="AlphaFoldDB" id="A0A5B8SX60"/>
<dbReference type="Proteomes" id="UP000321272">
    <property type="component" value="Chromosome"/>
</dbReference>
<evidence type="ECO:0000259" key="4">
    <source>
        <dbReference type="PROSITE" id="PS50206"/>
    </source>
</evidence>
<feature type="region of interest" description="Disordered" evidence="3">
    <location>
        <begin position="50"/>
        <end position="72"/>
    </location>
</feature>
<protein>
    <submittedName>
        <fullName evidence="5">Sulfurtransferase</fullName>
    </submittedName>
</protein>
<keyword evidence="2" id="KW-0677">Repeat</keyword>
<gene>
    <name evidence="5" type="ORF">FGL86_14365</name>
</gene>
<dbReference type="KEGG" id="paur:FGL86_14365"/>
<reference evidence="5 6" key="1">
    <citation type="submission" date="2019-06" db="EMBL/GenBank/DDBJ databases">
        <title>Genome analyses of bacteria isolated from kimchi.</title>
        <authorList>
            <person name="Lee S."/>
            <person name="Ahn S."/>
            <person name="Roh S."/>
        </authorList>
    </citation>
    <scope>NUCLEOTIDE SEQUENCE [LARGE SCALE GENOMIC DNA]</scope>
    <source>
        <strain evidence="5 6">CBA4606</strain>
    </source>
</reference>
<dbReference type="GO" id="GO:0004792">
    <property type="term" value="F:thiosulfate-cyanide sulfurtransferase activity"/>
    <property type="evidence" value="ECO:0007669"/>
    <property type="project" value="TreeGrafter"/>
</dbReference>
<dbReference type="OrthoDB" id="9781034at2"/>
<evidence type="ECO:0000256" key="2">
    <source>
        <dbReference type="ARBA" id="ARBA00022737"/>
    </source>
</evidence>
<dbReference type="EMBL" id="CP042382">
    <property type="protein sequence ID" value="QEA40145.1"/>
    <property type="molecule type" value="Genomic_DNA"/>
</dbReference>
<dbReference type="SUPFAM" id="SSF52821">
    <property type="entry name" value="Rhodanese/Cell cycle control phosphatase"/>
    <property type="match status" value="2"/>
</dbReference>
<dbReference type="CDD" id="cd01448">
    <property type="entry name" value="TST_Repeat_1"/>
    <property type="match status" value="1"/>
</dbReference>
<dbReference type="RefSeq" id="WP_147185219.1">
    <property type="nucleotide sequence ID" value="NZ_CP042382.1"/>
</dbReference>
<dbReference type="SMART" id="SM00450">
    <property type="entry name" value="RHOD"/>
    <property type="match status" value="2"/>
</dbReference>
<evidence type="ECO:0000256" key="3">
    <source>
        <dbReference type="SAM" id="MobiDB-lite"/>
    </source>
</evidence>
<feature type="domain" description="Rhodanese" evidence="4">
    <location>
        <begin position="17"/>
        <end position="137"/>
    </location>
</feature>
<dbReference type="CDD" id="cd01449">
    <property type="entry name" value="TST_Repeat_2"/>
    <property type="match status" value="1"/>
</dbReference>
<dbReference type="PROSITE" id="PS50206">
    <property type="entry name" value="RHODANESE_3"/>
    <property type="match status" value="2"/>
</dbReference>
<dbReference type="Pfam" id="PF00581">
    <property type="entry name" value="Rhodanese"/>
    <property type="match status" value="2"/>
</dbReference>